<keyword evidence="5" id="KW-0540">Nuclease</keyword>
<proteinExistence type="predicted"/>
<organism evidence="15">
    <name type="scientific">uncultured virus</name>
    <dbReference type="NCBI Taxonomy" id="340016"/>
    <lineage>
        <taxon>Viruses</taxon>
        <taxon>environmental samples</taxon>
    </lineage>
</organism>
<keyword evidence="2" id="KW-0808">Transferase</keyword>
<evidence type="ECO:0000256" key="13">
    <source>
        <dbReference type="PIRSR" id="PIRSR601191-2"/>
    </source>
</evidence>
<dbReference type="InterPro" id="IPR001301">
    <property type="entry name" value="Gemini_AL1_CLV"/>
</dbReference>
<dbReference type="Gene3D" id="3.40.1310.20">
    <property type="match status" value="1"/>
</dbReference>
<name>A0A2K9LS82_9VIRU</name>
<comment type="subcellular location">
    <subcellularLocation>
        <location evidence="1">Host nucleus</location>
    </subcellularLocation>
</comment>
<keyword evidence="9" id="KW-0378">Hydrolase</keyword>
<dbReference type="PRINTS" id="PR00227">
    <property type="entry name" value="GEMCOATAL1"/>
</dbReference>
<evidence type="ECO:0000256" key="3">
    <source>
        <dbReference type="ARBA" id="ARBA00022695"/>
    </source>
</evidence>
<reference evidence="15" key="1">
    <citation type="submission" date="2017-01" db="EMBL/GenBank/DDBJ databases">
        <title>High-throughput sequencing uncovers low homogeneity in the biogeography of single-stranded DNA viruses.</title>
        <authorList>
            <person name="Pearson V.M."/>
            <person name="Rokyta D.R."/>
        </authorList>
    </citation>
    <scope>NUCLEOTIDE SEQUENCE</scope>
</reference>
<evidence type="ECO:0000256" key="2">
    <source>
        <dbReference type="ARBA" id="ARBA00022679"/>
    </source>
</evidence>
<dbReference type="InterPro" id="IPR027417">
    <property type="entry name" value="P-loop_NTPase"/>
</dbReference>
<dbReference type="PRINTS" id="PR00228">
    <property type="entry name" value="GEMCOATCLVL1"/>
</dbReference>
<evidence type="ECO:0000256" key="1">
    <source>
        <dbReference type="ARBA" id="ARBA00004147"/>
    </source>
</evidence>
<dbReference type="SUPFAM" id="SSF52540">
    <property type="entry name" value="P-loop containing nucleoside triphosphate hydrolases"/>
    <property type="match status" value="1"/>
</dbReference>
<dbReference type="GO" id="GO:0016787">
    <property type="term" value="F:hydrolase activity"/>
    <property type="evidence" value="ECO:0007669"/>
    <property type="project" value="UniProtKB-KW"/>
</dbReference>
<sequence length="324" mass="37340">MSSPKKQWRLNTRTLFLTYPKCNLTVEEARDLLLEKLEAPTVQDWCIAREEHQDGTPHLHCYLKLSRKVNIKDPSKLDLKEYHGNYQGCRSPKCVLKYVTKGGKYISNMGEVEEHLKKMENQSLYVQVHQLAKEGKGAEAVNLLANHPKGARDLLLYGDLIQKSMAKLKKAKSPQINFKLEDFSLDWTWDVTKTLVLTGKTNLGKTTLSHCLIQEVSKLPALLIRHMDRVKEYDSNLWGGIIFDDMSFKHLHREAQIALTDTAFDTDIHVRYSVATLPRETPRIITTNLDPYLILDLYDEAIRRRCQLVEVSKNNGVFSYKNIQ</sequence>
<evidence type="ECO:0000259" key="14">
    <source>
        <dbReference type="PROSITE" id="PS52020"/>
    </source>
</evidence>
<dbReference type="GO" id="GO:0042025">
    <property type="term" value="C:host cell nucleus"/>
    <property type="evidence" value="ECO:0007669"/>
    <property type="project" value="UniProtKB-SubCell"/>
</dbReference>
<dbReference type="GO" id="GO:0004519">
    <property type="term" value="F:endonuclease activity"/>
    <property type="evidence" value="ECO:0007669"/>
    <property type="project" value="UniProtKB-KW"/>
</dbReference>
<keyword evidence="4" id="KW-0235">DNA replication</keyword>
<feature type="binding site" evidence="13">
    <location>
        <position position="60"/>
    </location>
    <ligand>
        <name>a divalent metal cation</name>
        <dbReference type="ChEBI" id="CHEBI:60240"/>
    </ligand>
</feature>
<feature type="binding site" evidence="13">
    <location>
        <position position="58"/>
    </location>
    <ligand>
        <name>a divalent metal cation</name>
        <dbReference type="ChEBI" id="CHEBI:60240"/>
    </ligand>
</feature>
<evidence type="ECO:0000256" key="11">
    <source>
        <dbReference type="ARBA" id="ARBA00023125"/>
    </source>
</evidence>
<dbReference type="GO" id="GO:0006260">
    <property type="term" value="P:DNA replication"/>
    <property type="evidence" value="ECO:0007669"/>
    <property type="project" value="UniProtKB-KW"/>
</dbReference>
<keyword evidence="7" id="KW-0547">Nucleotide-binding</keyword>
<evidence type="ECO:0000256" key="5">
    <source>
        <dbReference type="ARBA" id="ARBA00022722"/>
    </source>
</evidence>
<dbReference type="InterPro" id="IPR001191">
    <property type="entry name" value="Gemini_AL1_REP"/>
</dbReference>
<keyword evidence="8" id="KW-0255">Endonuclease</keyword>
<evidence type="ECO:0000256" key="6">
    <source>
        <dbReference type="ARBA" id="ARBA00022723"/>
    </source>
</evidence>
<dbReference type="GO" id="GO:0005198">
    <property type="term" value="F:structural molecule activity"/>
    <property type="evidence" value="ECO:0007669"/>
    <property type="project" value="InterPro"/>
</dbReference>
<dbReference type="GO" id="GO:0046872">
    <property type="term" value="F:metal ion binding"/>
    <property type="evidence" value="ECO:0007669"/>
    <property type="project" value="UniProtKB-KW"/>
</dbReference>
<evidence type="ECO:0000256" key="7">
    <source>
        <dbReference type="ARBA" id="ARBA00022741"/>
    </source>
</evidence>
<evidence type="ECO:0000313" key="15">
    <source>
        <dbReference type="EMBL" id="AUM61738.1"/>
    </source>
</evidence>
<feature type="domain" description="CRESS-DNA virus Rep endonuclease" evidence="14">
    <location>
        <begin position="9"/>
        <end position="112"/>
    </location>
</feature>
<evidence type="ECO:0000256" key="8">
    <source>
        <dbReference type="ARBA" id="ARBA00022759"/>
    </source>
</evidence>
<dbReference type="Pfam" id="PF00799">
    <property type="entry name" value="Gemini_AL1"/>
    <property type="match status" value="1"/>
</dbReference>
<keyword evidence="3" id="KW-0548">Nucleotidyltransferase</keyword>
<dbReference type="EMBL" id="KY487833">
    <property type="protein sequence ID" value="AUM61738.1"/>
    <property type="molecule type" value="Genomic_DNA"/>
</dbReference>
<gene>
    <name evidence="15" type="primary">Rep</name>
</gene>
<evidence type="ECO:0000256" key="4">
    <source>
        <dbReference type="ARBA" id="ARBA00022705"/>
    </source>
</evidence>
<accession>A0A2K9LS82</accession>
<dbReference type="InterPro" id="IPR049912">
    <property type="entry name" value="CRESS_DNA_REP"/>
</dbReference>
<feature type="active site" description="For DNA cleavage activity" evidence="12">
    <location>
        <position position="98"/>
    </location>
</feature>
<dbReference type="PROSITE" id="PS52020">
    <property type="entry name" value="CRESS_DNA_REP"/>
    <property type="match status" value="1"/>
</dbReference>
<evidence type="ECO:0000256" key="9">
    <source>
        <dbReference type="ARBA" id="ARBA00022801"/>
    </source>
</evidence>
<keyword evidence="11" id="KW-0238">DNA-binding</keyword>
<keyword evidence="10" id="KW-0190">Covalent protein-DNA linkage</keyword>
<dbReference type="SUPFAM" id="SSF55464">
    <property type="entry name" value="Origin of replication-binding domain, RBD-like"/>
    <property type="match status" value="1"/>
</dbReference>
<evidence type="ECO:0000256" key="10">
    <source>
        <dbReference type="ARBA" id="ARBA00023124"/>
    </source>
</evidence>
<keyword evidence="6 13" id="KW-0479">Metal-binding</keyword>
<protein>
    <submittedName>
        <fullName evidence="15">Rep</fullName>
    </submittedName>
</protein>
<feature type="binding site" evidence="13">
    <location>
        <position position="50"/>
    </location>
    <ligand>
        <name>a divalent metal cation</name>
        <dbReference type="ChEBI" id="CHEBI:60240"/>
    </ligand>
</feature>
<comment type="cofactor">
    <cofactor evidence="13">
        <name>Mg(2+)</name>
        <dbReference type="ChEBI" id="CHEBI:18420"/>
    </cofactor>
    <cofactor evidence="13">
        <name>Mn(2+)</name>
        <dbReference type="ChEBI" id="CHEBI:29035"/>
    </cofactor>
    <text evidence="13">Divalent metal cations, possibly Mg(2+) or Mn(2+).</text>
</comment>
<dbReference type="GO" id="GO:0003677">
    <property type="term" value="F:DNA binding"/>
    <property type="evidence" value="ECO:0007669"/>
    <property type="project" value="UniProtKB-KW"/>
</dbReference>
<evidence type="ECO:0000256" key="12">
    <source>
        <dbReference type="PIRSR" id="PIRSR601191-1"/>
    </source>
</evidence>
<dbReference type="GO" id="GO:0016779">
    <property type="term" value="F:nucleotidyltransferase activity"/>
    <property type="evidence" value="ECO:0007669"/>
    <property type="project" value="UniProtKB-KW"/>
</dbReference>
<dbReference type="GO" id="GO:0000166">
    <property type="term" value="F:nucleotide binding"/>
    <property type="evidence" value="ECO:0007669"/>
    <property type="project" value="UniProtKB-KW"/>
</dbReference>